<dbReference type="HOGENOM" id="CLU_044153_2_0_1"/>
<dbReference type="InParanoid" id="W2S6T4"/>
<name>W2S6T4_CYPE1</name>
<keyword evidence="4" id="KW-1185">Reference proteome</keyword>
<dbReference type="PANTHER" id="PTHR10696">
    <property type="entry name" value="GAMMA-BUTYROBETAINE HYDROXYLASE-RELATED"/>
    <property type="match status" value="1"/>
</dbReference>
<proteinExistence type="predicted"/>
<dbReference type="eggNOG" id="ENOG502QRUR">
    <property type="taxonomic scope" value="Eukaryota"/>
</dbReference>
<evidence type="ECO:0000313" key="3">
    <source>
        <dbReference type="EMBL" id="ETN44367.1"/>
    </source>
</evidence>
<keyword evidence="1" id="KW-0560">Oxidoreductase</keyword>
<dbReference type="GO" id="GO:0016491">
    <property type="term" value="F:oxidoreductase activity"/>
    <property type="evidence" value="ECO:0007669"/>
    <property type="project" value="UniProtKB-KW"/>
</dbReference>
<dbReference type="GeneID" id="19977886"/>
<dbReference type="SUPFAM" id="SSF51197">
    <property type="entry name" value="Clavaminate synthase-like"/>
    <property type="match status" value="1"/>
</dbReference>
<evidence type="ECO:0000259" key="2">
    <source>
        <dbReference type="Pfam" id="PF02668"/>
    </source>
</evidence>
<dbReference type="Pfam" id="PF02668">
    <property type="entry name" value="TauD"/>
    <property type="match status" value="1"/>
</dbReference>
<dbReference type="AlphaFoldDB" id="W2S6T4"/>
<evidence type="ECO:0000256" key="1">
    <source>
        <dbReference type="ARBA" id="ARBA00023002"/>
    </source>
</evidence>
<accession>W2S6T4</accession>
<dbReference type="InterPro" id="IPR042098">
    <property type="entry name" value="TauD-like_sf"/>
</dbReference>
<dbReference type="STRING" id="1220924.W2S6T4"/>
<organism evidence="3 4">
    <name type="scientific">Cyphellophora europaea (strain CBS 101466)</name>
    <name type="common">Phialophora europaea</name>
    <dbReference type="NCBI Taxonomy" id="1220924"/>
    <lineage>
        <taxon>Eukaryota</taxon>
        <taxon>Fungi</taxon>
        <taxon>Dikarya</taxon>
        <taxon>Ascomycota</taxon>
        <taxon>Pezizomycotina</taxon>
        <taxon>Eurotiomycetes</taxon>
        <taxon>Chaetothyriomycetidae</taxon>
        <taxon>Chaetothyriales</taxon>
        <taxon>Cyphellophoraceae</taxon>
        <taxon>Cyphellophora</taxon>
    </lineage>
</organism>
<dbReference type="VEuPathDB" id="FungiDB:HMPREF1541_10547"/>
<dbReference type="OrthoDB" id="4150551at2759"/>
<gene>
    <name evidence="3" type="ORF">HMPREF1541_10547</name>
</gene>
<dbReference type="InterPro" id="IPR003819">
    <property type="entry name" value="TauD/TfdA-like"/>
</dbReference>
<dbReference type="EMBL" id="KB822715">
    <property type="protein sequence ID" value="ETN44367.1"/>
    <property type="molecule type" value="Genomic_DNA"/>
</dbReference>
<dbReference type="RefSeq" id="XP_008713440.1">
    <property type="nucleotide sequence ID" value="XM_008715218.1"/>
</dbReference>
<dbReference type="Gene3D" id="3.60.130.10">
    <property type="entry name" value="Clavaminate synthase-like"/>
    <property type="match status" value="1"/>
</dbReference>
<reference evidence="3 4" key="1">
    <citation type="submission" date="2013-03" db="EMBL/GenBank/DDBJ databases">
        <title>The Genome Sequence of Phialophora europaea CBS 101466.</title>
        <authorList>
            <consortium name="The Broad Institute Genomics Platform"/>
            <person name="Cuomo C."/>
            <person name="de Hoog S."/>
            <person name="Gorbushina A."/>
            <person name="Walker B."/>
            <person name="Young S.K."/>
            <person name="Zeng Q."/>
            <person name="Gargeya S."/>
            <person name="Fitzgerald M."/>
            <person name="Haas B."/>
            <person name="Abouelleil A."/>
            <person name="Allen A.W."/>
            <person name="Alvarado L."/>
            <person name="Arachchi H.M."/>
            <person name="Berlin A.M."/>
            <person name="Chapman S.B."/>
            <person name="Gainer-Dewar J."/>
            <person name="Goldberg J."/>
            <person name="Griggs A."/>
            <person name="Gujja S."/>
            <person name="Hansen M."/>
            <person name="Howarth C."/>
            <person name="Imamovic A."/>
            <person name="Ireland A."/>
            <person name="Larimer J."/>
            <person name="McCowan C."/>
            <person name="Murphy C."/>
            <person name="Pearson M."/>
            <person name="Poon T.W."/>
            <person name="Priest M."/>
            <person name="Roberts A."/>
            <person name="Saif S."/>
            <person name="Shea T."/>
            <person name="Sisk P."/>
            <person name="Sykes S."/>
            <person name="Wortman J."/>
            <person name="Nusbaum C."/>
            <person name="Birren B."/>
        </authorList>
    </citation>
    <scope>NUCLEOTIDE SEQUENCE [LARGE SCALE GENOMIC DNA]</scope>
    <source>
        <strain evidence="3 4">CBS 101466</strain>
    </source>
</reference>
<dbReference type="Proteomes" id="UP000030752">
    <property type="component" value="Unassembled WGS sequence"/>
</dbReference>
<evidence type="ECO:0000313" key="4">
    <source>
        <dbReference type="Proteomes" id="UP000030752"/>
    </source>
</evidence>
<dbReference type="InterPro" id="IPR050411">
    <property type="entry name" value="AlphaKG_dependent_hydroxylases"/>
</dbReference>
<feature type="domain" description="TauD/TfdA-like" evidence="2">
    <location>
        <begin position="68"/>
        <end position="365"/>
    </location>
</feature>
<dbReference type="PANTHER" id="PTHR10696:SF21">
    <property type="entry name" value="TAUD_TFDA-LIKE DOMAIN-CONTAINING PROTEIN"/>
    <property type="match status" value="1"/>
</dbReference>
<protein>
    <recommendedName>
        <fullName evidence="2">TauD/TfdA-like domain-containing protein</fullName>
    </recommendedName>
</protein>
<sequence length="379" mass="42547">MAKVTENPSLASSHPSSGGISDLNFDFFDIPGSRRVQGNAFPLGLKVHDNAHVSGIDEAVKYIEELAERGVFRELLQKHGVILFRGLPISTPDDFSKFTKAFKLPQPHQEVGLSGKRTTVGDNVKTANEEPSHVKFYYHNEYGRSAHFPGILFFFSQVVPEQGGQSPLLSTVELYERLLRETPRFVQTLTEKGIAGRQYYPLKSDPEAQTIGWNWQDSYGFDIEPGDSLEIQRHKVEHVLEMRLSAKAEWQPNGALHVIQHLPAVRQIESTGQIVPFNGLGGVYGRQRDRGALNPPHRGTDGNYHLPTTYGDGTEIPREYLEKLLEISDDIGFLVPWEEGDVALIDNYTVQHARSPWVGKRSLLVSLWDGHEKFVPVQS</sequence>